<organism evidence="1 2">
    <name type="scientific">Psophocarpus tetragonolobus</name>
    <name type="common">Winged bean</name>
    <name type="synonym">Dolichos tetragonolobus</name>
    <dbReference type="NCBI Taxonomy" id="3891"/>
    <lineage>
        <taxon>Eukaryota</taxon>
        <taxon>Viridiplantae</taxon>
        <taxon>Streptophyta</taxon>
        <taxon>Embryophyta</taxon>
        <taxon>Tracheophyta</taxon>
        <taxon>Spermatophyta</taxon>
        <taxon>Magnoliopsida</taxon>
        <taxon>eudicotyledons</taxon>
        <taxon>Gunneridae</taxon>
        <taxon>Pentapetalae</taxon>
        <taxon>rosids</taxon>
        <taxon>fabids</taxon>
        <taxon>Fabales</taxon>
        <taxon>Fabaceae</taxon>
        <taxon>Papilionoideae</taxon>
        <taxon>50 kb inversion clade</taxon>
        <taxon>NPAAA clade</taxon>
        <taxon>indigoferoid/millettioid clade</taxon>
        <taxon>Phaseoleae</taxon>
        <taxon>Psophocarpus</taxon>
    </lineage>
</organism>
<dbReference type="GO" id="GO:0003997">
    <property type="term" value="F:acyl-CoA oxidase activity"/>
    <property type="evidence" value="ECO:0007669"/>
    <property type="project" value="InterPro"/>
</dbReference>
<dbReference type="InterPro" id="IPR046373">
    <property type="entry name" value="Acyl-CoA_Oxase/DH_mid-dom_sf"/>
</dbReference>
<dbReference type="GO" id="GO:0071949">
    <property type="term" value="F:FAD binding"/>
    <property type="evidence" value="ECO:0007669"/>
    <property type="project" value="InterPro"/>
</dbReference>
<keyword evidence="2" id="KW-1185">Reference proteome</keyword>
<accession>A0AAN9XP16</accession>
<dbReference type="GO" id="GO:0001676">
    <property type="term" value="P:long-chain fatty acid metabolic process"/>
    <property type="evidence" value="ECO:0007669"/>
    <property type="project" value="TreeGrafter"/>
</dbReference>
<dbReference type="AlphaFoldDB" id="A0AAN9XP16"/>
<reference evidence="1 2" key="1">
    <citation type="submission" date="2024-01" db="EMBL/GenBank/DDBJ databases">
        <title>The genomes of 5 underutilized Papilionoideae crops provide insights into root nodulation and disease resistanc.</title>
        <authorList>
            <person name="Jiang F."/>
        </authorList>
    </citation>
    <scope>NUCLEOTIDE SEQUENCE [LARGE SCALE GENOMIC DNA]</scope>
    <source>
        <strain evidence="1">DUOXIRENSHENG_FW03</strain>
        <tissue evidence="1">Leaves</tissue>
    </source>
</reference>
<evidence type="ECO:0008006" key="3">
    <source>
        <dbReference type="Google" id="ProtNLM"/>
    </source>
</evidence>
<dbReference type="GO" id="GO:0005777">
    <property type="term" value="C:peroxisome"/>
    <property type="evidence" value="ECO:0007669"/>
    <property type="project" value="InterPro"/>
</dbReference>
<dbReference type="PANTHER" id="PTHR10909">
    <property type="entry name" value="ELECTRON TRANSPORT OXIDOREDUCTASE"/>
    <property type="match status" value="1"/>
</dbReference>
<comment type="caution">
    <text evidence="1">The sequence shown here is derived from an EMBL/GenBank/DDBJ whole genome shotgun (WGS) entry which is preliminary data.</text>
</comment>
<dbReference type="EMBL" id="JAYMYS010000003">
    <property type="protein sequence ID" value="KAK7401198.1"/>
    <property type="molecule type" value="Genomic_DNA"/>
</dbReference>
<evidence type="ECO:0000313" key="2">
    <source>
        <dbReference type="Proteomes" id="UP001386955"/>
    </source>
</evidence>
<name>A0AAN9XP16_PSOTE</name>
<gene>
    <name evidence="1" type="ORF">VNO78_12519</name>
</gene>
<dbReference type="InterPro" id="IPR009100">
    <property type="entry name" value="AcylCoA_DH/oxidase_NM_dom_sf"/>
</dbReference>
<evidence type="ECO:0000313" key="1">
    <source>
        <dbReference type="EMBL" id="KAK7401198.1"/>
    </source>
</evidence>
<dbReference type="GO" id="GO:0033540">
    <property type="term" value="P:fatty acid beta-oxidation using acyl-CoA oxidase"/>
    <property type="evidence" value="ECO:0007669"/>
    <property type="project" value="TreeGrafter"/>
</dbReference>
<proteinExistence type="predicted"/>
<dbReference type="InterPro" id="IPR012258">
    <property type="entry name" value="Acyl-CoA_oxidase"/>
</dbReference>
<sequence>MKLGSHTKLWLLQATVTTKQRSCKSQNEYRNQSQWNLTEEGALGFRIVREKMLDHLAFERNKSQFNVDDPLGRNSVDGNWITMVNWILAFKKNDRFMLDRKEVFKNTLRKIADVWKRIIELHLSGLFVFYSVLSLQLIIGCYAQTELGHGSNVQGLETTAMFDPKTNEFVIHSPTLTSSKLRNLDDDLPFPSATVGDIGTKFGNGVYKSMDNGVLRFNHLYMYIIPVEVMPKLKKKLHKVNSVQSL</sequence>
<dbReference type="PANTHER" id="PTHR10909:SF250">
    <property type="entry name" value="PEROXISOMAL ACYL-COENZYME A OXIDASE 1"/>
    <property type="match status" value="1"/>
</dbReference>
<dbReference type="SUPFAM" id="SSF56645">
    <property type="entry name" value="Acyl-CoA dehydrogenase NM domain-like"/>
    <property type="match status" value="1"/>
</dbReference>
<dbReference type="Gene3D" id="2.40.110.10">
    <property type="entry name" value="Butyryl-CoA Dehydrogenase, subunit A, domain 2"/>
    <property type="match status" value="1"/>
</dbReference>
<dbReference type="GO" id="GO:0005504">
    <property type="term" value="F:fatty acid binding"/>
    <property type="evidence" value="ECO:0007669"/>
    <property type="project" value="TreeGrafter"/>
</dbReference>
<dbReference type="GO" id="GO:0055088">
    <property type="term" value="P:lipid homeostasis"/>
    <property type="evidence" value="ECO:0007669"/>
    <property type="project" value="TreeGrafter"/>
</dbReference>
<dbReference type="Proteomes" id="UP001386955">
    <property type="component" value="Unassembled WGS sequence"/>
</dbReference>
<protein>
    <recommendedName>
        <fullName evidence="3">Acyl-coenzyme A oxidase N-terminal domain-containing protein</fullName>
    </recommendedName>
</protein>